<dbReference type="PANTHER" id="PTHR11022">
    <property type="entry name" value="PEPTIDOGLYCAN RECOGNITION PROTEIN"/>
    <property type="match status" value="1"/>
</dbReference>
<dbReference type="InterPro" id="IPR002502">
    <property type="entry name" value="Amidase_domain"/>
</dbReference>
<dbReference type="SMART" id="SM00701">
    <property type="entry name" value="PGRP"/>
    <property type="match status" value="1"/>
</dbReference>
<dbReference type="Gene3D" id="3.40.80.10">
    <property type="entry name" value="Peptidoglycan recognition protein-like"/>
    <property type="match status" value="1"/>
</dbReference>
<dbReference type="Proteomes" id="UP001500266">
    <property type="component" value="Unassembled WGS sequence"/>
</dbReference>
<dbReference type="PROSITE" id="PS51318">
    <property type="entry name" value="TAT"/>
    <property type="match status" value="1"/>
</dbReference>
<feature type="compositionally biased region" description="Low complexity" evidence="2">
    <location>
        <begin position="54"/>
        <end position="68"/>
    </location>
</feature>
<dbReference type="SMART" id="SM00644">
    <property type="entry name" value="Ami_2"/>
    <property type="match status" value="1"/>
</dbReference>
<dbReference type="Pfam" id="PF01510">
    <property type="entry name" value="Amidase_2"/>
    <property type="match status" value="1"/>
</dbReference>
<sequence>MNPNAKHRRTDLWPTEMPRRSVLLGGGVLLGSAALGVAAALGPSAEHEVANAANATDAGDATGMAQAARPDESRSSRKTRKQGKGAPLIHSTSEWGARTPYRRATVLSRAPEYIVVHHTCTPNVTDYSLRQGFRLARSIQGAHMGQGWGDTGQHFTISRGGHIMEGRKGSLAAARRGRMVIGTHVAGANGYTVGIECEGTYNSVMPPRRLQDSLTELIAWLCRQYDLDPMKAIVPHMKFNDTDCCGYAFAPTLPRLRKRVAAALRSA</sequence>
<proteinExistence type="inferred from homology"/>
<dbReference type="EMBL" id="BAABDO010000009">
    <property type="protein sequence ID" value="GAA4131387.1"/>
    <property type="molecule type" value="Genomic_DNA"/>
</dbReference>
<organism evidence="5 6">
    <name type="scientific">Actinomadura keratinilytica</name>
    <dbReference type="NCBI Taxonomy" id="547461"/>
    <lineage>
        <taxon>Bacteria</taxon>
        <taxon>Bacillati</taxon>
        <taxon>Actinomycetota</taxon>
        <taxon>Actinomycetes</taxon>
        <taxon>Streptosporangiales</taxon>
        <taxon>Thermomonosporaceae</taxon>
        <taxon>Actinomadura</taxon>
    </lineage>
</organism>
<evidence type="ECO:0000259" key="4">
    <source>
        <dbReference type="SMART" id="SM00701"/>
    </source>
</evidence>
<reference evidence="6" key="1">
    <citation type="journal article" date="2019" name="Int. J. Syst. Evol. Microbiol.">
        <title>The Global Catalogue of Microorganisms (GCM) 10K type strain sequencing project: providing services to taxonomists for standard genome sequencing and annotation.</title>
        <authorList>
            <consortium name="The Broad Institute Genomics Platform"/>
            <consortium name="The Broad Institute Genome Sequencing Center for Infectious Disease"/>
            <person name="Wu L."/>
            <person name="Ma J."/>
        </authorList>
    </citation>
    <scope>NUCLEOTIDE SEQUENCE [LARGE SCALE GENOMIC DNA]</scope>
    <source>
        <strain evidence="6">JCM 17316</strain>
    </source>
</reference>
<comment type="caution">
    <text evidence="5">The sequence shown here is derived from an EMBL/GenBank/DDBJ whole genome shotgun (WGS) entry which is preliminary data.</text>
</comment>
<accession>A0ABP7Y6N4</accession>
<feature type="region of interest" description="Disordered" evidence="2">
    <location>
        <begin position="54"/>
        <end position="94"/>
    </location>
</feature>
<evidence type="ECO:0000259" key="3">
    <source>
        <dbReference type="SMART" id="SM00644"/>
    </source>
</evidence>
<evidence type="ECO:0008006" key="7">
    <source>
        <dbReference type="Google" id="ProtNLM"/>
    </source>
</evidence>
<dbReference type="CDD" id="cd06583">
    <property type="entry name" value="PGRP"/>
    <property type="match status" value="1"/>
</dbReference>
<dbReference type="InterPro" id="IPR006619">
    <property type="entry name" value="PGRP_domain_met/bac"/>
</dbReference>
<dbReference type="PANTHER" id="PTHR11022:SF41">
    <property type="entry name" value="PEPTIDOGLYCAN-RECOGNITION PROTEIN LC-RELATED"/>
    <property type="match status" value="1"/>
</dbReference>
<evidence type="ECO:0000313" key="6">
    <source>
        <dbReference type="Proteomes" id="UP001500266"/>
    </source>
</evidence>
<feature type="domain" description="Peptidoglycan recognition protein family" evidence="4">
    <location>
        <begin position="87"/>
        <end position="240"/>
    </location>
</feature>
<evidence type="ECO:0000256" key="2">
    <source>
        <dbReference type="SAM" id="MobiDB-lite"/>
    </source>
</evidence>
<feature type="domain" description="N-acetylmuramoyl-L-alanine amidase" evidence="3">
    <location>
        <begin position="99"/>
        <end position="255"/>
    </location>
</feature>
<dbReference type="InterPro" id="IPR006311">
    <property type="entry name" value="TAT_signal"/>
</dbReference>
<evidence type="ECO:0000313" key="5">
    <source>
        <dbReference type="EMBL" id="GAA4131387.1"/>
    </source>
</evidence>
<dbReference type="InterPro" id="IPR015510">
    <property type="entry name" value="PGRP"/>
</dbReference>
<keyword evidence="6" id="KW-1185">Reference proteome</keyword>
<name>A0ABP7Y6N4_9ACTN</name>
<dbReference type="InterPro" id="IPR036505">
    <property type="entry name" value="Amidase/PGRP_sf"/>
</dbReference>
<comment type="similarity">
    <text evidence="1">Belongs to the N-acetylmuramoyl-L-alanine amidase 2 family.</text>
</comment>
<evidence type="ECO:0000256" key="1">
    <source>
        <dbReference type="ARBA" id="ARBA00007553"/>
    </source>
</evidence>
<dbReference type="SUPFAM" id="SSF55846">
    <property type="entry name" value="N-acetylmuramoyl-L-alanine amidase-like"/>
    <property type="match status" value="1"/>
</dbReference>
<protein>
    <recommendedName>
        <fullName evidence="7">N-acetylmuramoyl-L-alanine amidase</fullName>
    </recommendedName>
</protein>
<gene>
    <name evidence="5" type="ORF">GCM10022416_10040</name>
</gene>
<dbReference type="RefSeq" id="WP_345017848.1">
    <property type="nucleotide sequence ID" value="NZ_BAABDO010000009.1"/>
</dbReference>